<dbReference type="Proteomes" id="UP000266841">
    <property type="component" value="Unassembled WGS sequence"/>
</dbReference>
<feature type="non-terminal residue" evidence="2">
    <location>
        <position position="1"/>
    </location>
</feature>
<evidence type="ECO:0000313" key="3">
    <source>
        <dbReference type="Proteomes" id="UP000266841"/>
    </source>
</evidence>
<feature type="region of interest" description="Disordered" evidence="1">
    <location>
        <begin position="1"/>
        <end position="41"/>
    </location>
</feature>
<sequence length="104" mass="11201">ALEQKGVHGSMEQDEVVPGRPSGPDLDDHEKRTTNASQGPLIRLQVMQQSAVGIRLHSTGERGVSSIQKLCTEDEAGGAVRRREPRAELQFLSCGADPGLSGRR</sequence>
<proteinExistence type="predicted"/>
<comment type="caution">
    <text evidence="2">The sequence shown here is derived from an EMBL/GenBank/DDBJ whole genome shotgun (WGS) entry which is preliminary data.</text>
</comment>
<reference evidence="2 3" key="1">
    <citation type="journal article" date="2012" name="Genome Biol.">
        <title>Genome and low-iron response of an oceanic diatom adapted to chronic iron limitation.</title>
        <authorList>
            <person name="Lommer M."/>
            <person name="Specht M."/>
            <person name="Roy A.S."/>
            <person name="Kraemer L."/>
            <person name="Andreson R."/>
            <person name="Gutowska M.A."/>
            <person name="Wolf J."/>
            <person name="Bergner S.V."/>
            <person name="Schilhabel M.B."/>
            <person name="Klostermeier U.C."/>
            <person name="Beiko R.G."/>
            <person name="Rosenstiel P."/>
            <person name="Hippler M."/>
            <person name="Laroche J."/>
        </authorList>
    </citation>
    <scope>NUCLEOTIDE SEQUENCE [LARGE SCALE GENOMIC DNA]</scope>
    <source>
        <strain evidence="2 3">CCMP1005</strain>
    </source>
</reference>
<dbReference type="EMBL" id="AGNL01024871">
    <property type="protein sequence ID" value="EJK58574.1"/>
    <property type="molecule type" value="Genomic_DNA"/>
</dbReference>
<protein>
    <submittedName>
        <fullName evidence="2">Uncharacterized protein</fullName>
    </submittedName>
</protein>
<dbReference type="AlphaFoldDB" id="K0S1D9"/>
<organism evidence="2 3">
    <name type="scientific">Thalassiosira oceanica</name>
    <name type="common">Marine diatom</name>
    <dbReference type="NCBI Taxonomy" id="159749"/>
    <lineage>
        <taxon>Eukaryota</taxon>
        <taxon>Sar</taxon>
        <taxon>Stramenopiles</taxon>
        <taxon>Ochrophyta</taxon>
        <taxon>Bacillariophyta</taxon>
        <taxon>Coscinodiscophyceae</taxon>
        <taxon>Thalassiosirophycidae</taxon>
        <taxon>Thalassiosirales</taxon>
        <taxon>Thalassiosiraceae</taxon>
        <taxon>Thalassiosira</taxon>
    </lineage>
</organism>
<keyword evidence="3" id="KW-1185">Reference proteome</keyword>
<accession>K0S1D9</accession>
<evidence type="ECO:0000313" key="2">
    <source>
        <dbReference type="EMBL" id="EJK58574.1"/>
    </source>
</evidence>
<name>K0S1D9_THAOC</name>
<gene>
    <name evidence="2" type="ORF">THAOC_21291</name>
</gene>
<evidence type="ECO:0000256" key="1">
    <source>
        <dbReference type="SAM" id="MobiDB-lite"/>
    </source>
</evidence>